<dbReference type="AlphaFoldDB" id="A0AA48KRB5"/>
<dbReference type="KEGG" id="pmaw:MACH26_42070"/>
<proteinExistence type="predicted"/>
<evidence type="ECO:0000313" key="1">
    <source>
        <dbReference type="EMBL" id="BDX08686.1"/>
    </source>
</evidence>
<sequence length="46" mass="5612">MRGTFSGNESKITFYDIQANRFHWKLEIKTDTDWKEVYRIIASRQM</sequence>
<dbReference type="EMBL" id="AP027272">
    <property type="protein sequence ID" value="BDX08686.1"/>
    <property type="molecule type" value="Genomic_DNA"/>
</dbReference>
<protein>
    <submittedName>
        <fullName evidence="1">Uncharacterized protein</fullName>
    </submittedName>
</protein>
<dbReference type="RefSeq" id="WP_338294750.1">
    <property type="nucleotide sequence ID" value="NZ_AP027272.1"/>
</dbReference>
<organism evidence="1 2">
    <name type="scientific">Planctobacterium marinum</name>
    <dbReference type="NCBI Taxonomy" id="1631968"/>
    <lineage>
        <taxon>Bacteria</taxon>
        <taxon>Pseudomonadati</taxon>
        <taxon>Pseudomonadota</taxon>
        <taxon>Gammaproteobacteria</taxon>
        <taxon>Alteromonadales</taxon>
        <taxon>Alteromonadaceae</taxon>
        <taxon>Planctobacterium</taxon>
    </lineage>
</organism>
<name>A0AA48KRB5_9ALTE</name>
<dbReference type="Proteomes" id="UP001333710">
    <property type="component" value="Chromosome"/>
</dbReference>
<keyword evidence="2" id="KW-1185">Reference proteome</keyword>
<gene>
    <name evidence="1" type="ORF">MACH26_42070</name>
</gene>
<accession>A0AA48KRB5</accession>
<evidence type="ECO:0000313" key="2">
    <source>
        <dbReference type="Proteomes" id="UP001333710"/>
    </source>
</evidence>
<reference evidence="1" key="1">
    <citation type="submission" date="2023-01" db="EMBL/GenBank/DDBJ databases">
        <title>Complete genome sequence of Planctobacterium marinum strain Dej080120_11.</title>
        <authorList>
            <person name="Ueki S."/>
            <person name="Maruyama F."/>
        </authorList>
    </citation>
    <scope>NUCLEOTIDE SEQUENCE</scope>
    <source>
        <strain evidence="1">Dej080120_11</strain>
    </source>
</reference>